<keyword evidence="9" id="KW-0460">Magnesium</keyword>
<keyword evidence="3 12" id="KW-0808">Transferase</keyword>
<evidence type="ECO:0000256" key="6">
    <source>
        <dbReference type="ARBA" id="ARBA00022723"/>
    </source>
</evidence>
<comment type="similarity">
    <text evidence="12">Belongs to the DnaG primase family.</text>
</comment>
<dbReference type="GO" id="GO:0003899">
    <property type="term" value="F:DNA-directed RNA polymerase activity"/>
    <property type="evidence" value="ECO:0007669"/>
    <property type="project" value="UniProtKB-UniRule"/>
</dbReference>
<evidence type="ECO:0000256" key="13">
    <source>
        <dbReference type="SAM" id="MobiDB-lite"/>
    </source>
</evidence>
<protein>
    <recommendedName>
        <fullName evidence="12">DNA primase</fullName>
        <ecNumber evidence="12">2.7.7.101</ecNumber>
    </recommendedName>
</protein>
<dbReference type="GO" id="GO:0008270">
    <property type="term" value="F:zinc ion binding"/>
    <property type="evidence" value="ECO:0007669"/>
    <property type="project" value="UniProtKB-UniRule"/>
</dbReference>
<evidence type="ECO:0000256" key="1">
    <source>
        <dbReference type="ARBA" id="ARBA00022478"/>
    </source>
</evidence>
<reference evidence="15 16" key="1">
    <citation type="submission" date="2019-03" db="EMBL/GenBank/DDBJ databases">
        <title>Primorskyibacter sp. SS33 isolated from sediments.</title>
        <authorList>
            <person name="Xunke S."/>
        </authorList>
    </citation>
    <scope>NUCLEOTIDE SEQUENCE [LARGE SCALE GENOMIC DNA]</scope>
    <source>
        <strain evidence="15 16">SS33</strain>
    </source>
</reference>
<dbReference type="GO" id="GO:1990077">
    <property type="term" value="C:primosome complex"/>
    <property type="evidence" value="ECO:0007669"/>
    <property type="project" value="UniProtKB-KW"/>
</dbReference>
<dbReference type="GO" id="GO:0005737">
    <property type="term" value="C:cytoplasm"/>
    <property type="evidence" value="ECO:0007669"/>
    <property type="project" value="TreeGrafter"/>
</dbReference>
<dbReference type="EMBL" id="SNAA01000001">
    <property type="protein sequence ID" value="TDL84208.1"/>
    <property type="molecule type" value="Genomic_DNA"/>
</dbReference>
<dbReference type="CDD" id="cd03364">
    <property type="entry name" value="TOPRIM_DnaG_primases"/>
    <property type="match status" value="1"/>
</dbReference>
<dbReference type="EC" id="2.7.7.101" evidence="12"/>
<dbReference type="InterPro" id="IPR002694">
    <property type="entry name" value="Znf_CHC2"/>
</dbReference>
<dbReference type="InterPro" id="IPR013264">
    <property type="entry name" value="DNAG_N"/>
</dbReference>
<evidence type="ECO:0000256" key="3">
    <source>
        <dbReference type="ARBA" id="ARBA00022679"/>
    </source>
</evidence>
<organism evidence="15 16">
    <name type="scientific">Palleronia sediminis</name>
    <dbReference type="NCBI Taxonomy" id="2547833"/>
    <lineage>
        <taxon>Bacteria</taxon>
        <taxon>Pseudomonadati</taxon>
        <taxon>Pseudomonadota</taxon>
        <taxon>Alphaproteobacteria</taxon>
        <taxon>Rhodobacterales</taxon>
        <taxon>Roseobacteraceae</taxon>
        <taxon>Palleronia</taxon>
    </lineage>
</organism>
<dbReference type="OrthoDB" id="9803773at2"/>
<dbReference type="InterPro" id="IPR050219">
    <property type="entry name" value="DnaG_primase"/>
</dbReference>
<sequence length="645" mass="70350">MSLPPGFMDELRSRTSLAQVVGRKVTWDQRKSNQSRGDLWAPCPFHHEKTPSFHVDDRKGFYYCFGCHEKGDAVNFVMATENVEFIEAVRILADEAGLAMPERDPRAAEKTDRRARLIEVCEAALRFFGMQLRAGGGAAARAYFSGRGLDDAACARWDLGFAPDGWRGLYDHLTAQGVAEDLILAAGLARRPERGGQPYDVFRNRIVFPIRDPRGRCVAFGGRAMDPSDNAKYLNSPETEIFDKGRMLYNHAPAREAAGKGAPLILAEGYMDVIALSEAGFGATVAPLGTAITEPQLQLLWRIHPEPAIALDGDTAGQRAALRVVDLALPLLEAGRSLRFCLMPAGQDPDDLLRAGGPAAMEDVLAASRPMVDLLWQRATEGRVFDSPERRAALDADLRAVLGRIRDGAVKRHYGDAFKELRWKLFRPRGPDRPDGRGRAAWRKGPEPGTGAARVSDLAQGGDVQAIRETVVLALILKFPALLPRFEAALARISFAEAGRDRAMQALLAVAAPEPGACRDAVERAIGVAALEKLLAARHLAILPALRGDDPDLAAQCLAEELAKLTARHGAERELVEALEDIARVPDEALTWRLRKAREAIAAAERAESEDRSEIERAANGARLKKDEKDALDGLLRRIGFGGES</sequence>
<dbReference type="SUPFAM" id="SSF57783">
    <property type="entry name" value="Zinc beta-ribbon"/>
    <property type="match status" value="1"/>
</dbReference>
<proteinExistence type="inferred from homology"/>
<comment type="function">
    <text evidence="12">RNA polymerase that catalyzes the synthesis of short RNA molecules used as primers for DNA polymerase during DNA replication.</text>
</comment>
<keyword evidence="1 12" id="KW-0240">DNA-directed RNA polymerase</keyword>
<dbReference type="SUPFAM" id="SSF56731">
    <property type="entry name" value="DNA primase core"/>
    <property type="match status" value="1"/>
</dbReference>
<dbReference type="Pfam" id="PF08275">
    <property type="entry name" value="DNAG_N"/>
    <property type="match status" value="1"/>
</dbReference>
<dbReference type="InterPro" id="IPR034151">
    <property type="entry name" value="TOPRIM_DnaG_bac"/>
</dbReference>
<evidence type="ECO:0000256" key="5">
    <source>
        <dbReference type="ARBA" id="ARBA00022705"/>
    </source>
</evidence>
<dbReference type="Pfam" id="PF01807">
    <property type="entry name" value="Zn_ribbon_DnaG"/>
    <property type="match status" value="1"/>
</dbReference>
<dbReference type="NCBIfam" id="TIGR01391">
    <property type="entry name" value="dnaG"/>
    <property type="match status" value="1"/>
</dbReference>
<evidence type="ECO:0000256" key="11">
    <source>
        <dbReference type="ARBA" id="ARBA00023163"/>
    </source>
</evidence>
<dbReference type="InterPro" id="IPR037068">
    <property type="entry name" value="DNA_primase_core_N_sf"/>
</dbReference>
<keyword evidence="16" id="KW-1185">Reference proteome</keyword>
<evidence type="ECO:0000256" key="2">
    <source>
        <dbReference type="ARBA" id="ARBA00022515"/>
    </source>
</evidence>
<dbReference type="Gene3D" id="3.90.980.10">
    <property type="entry name" value="DNA primase, catalytic core, N-terminal domain"/>
    <property type="match status" value="1"/>
</dbReference>
<keyword evidence="7 12" id="KW-0863">Zinc-finger</keyword>
<comment type="subunit">
    <text evidence="12">Monomer. Interacts with DnaB.</text>
</comment>
<dbReference type="Pfam" id="PF13662">
    <property type="entry name" value="Toprim_4"/>
    <property type="match status" value="1"/>
</dbReference>
<keyword evidence="11 12" id="KW-0804">Transcription</keyword>
<dbReference type="GO" id="GO:0000428">
    <property type="term" value="C:DNA-directed RNA polymerase complex"/>
    <property type="evidence" value="ECO:0007669"/>
    <property type="project" value="UniProtKB-KW"/>
</dbReference>
<evidence type="ECO:0000256" key="10">
    <source>
        <dbReference type="ARBA" id="ARBA00023125"/>
    </source>
</evidence>
<gene>
    <name evidence="12" type="primary">dnaG</name>
    <name evidence="15" type="ORF">E2L08_01715</name>
</gene>
<comment type="cofactor">
    <cofactor evidence="12">
        <name>Zn(2+)</name>
        <dbReference type="ChEBI" id="CHEBI:29105"/>
    </cofactor>
    <text evidence="12">Binds 1 zinc ion per monomer.</text>
</comment>
<dbReference type="SMART" id="SM00400">
    <property type="entry name" value="ZnF_CHCC"/>
    <property type="match status" value="1"/>
</dbReference>
<feature type="zinc finger region" description="CHC2-type" evidence="12">
    <location>
        <begin position="43"/>
        <end position="67"/>
    </location>
</feature>
<accession>A0A4R6ANP7</accession>
<dbReference type="InterPro" id="IPR006171">
    <property type="entry name" value="TOPRIM_dom"/>
</dbReference>
<dbReference type="GO" id="GO:0003677">
    <property type="term" value="F:DNA binding"/>
    <property type="evidence" value="ECO:0007669"/>
    <property type="project" value="UniProtKB-KW"/>
</dbReference>
<evidence type="ECO:0000256" key="7">
    <source>
        <dbReference type="ARBA" id="ARBA00022771"/>
    </source>
</evidence>
<keyword evidence="5 12" id="KW-0235">DNA replication</keyword>
<evidence type="ECO:0000256" key="8">
    <source>
        <dbReference type="ARBA" id="ARBA00022833"/>
    </source>
</evidence>
<dbReference type="SMART" id="SM00493">
    <property type="entry name" value="TOPRIM"/>
    <property type="match status" value="1"/>
</dbReference>
<feature type="region of interest" description="Disordered" evidence="13">
    <location>
        <begin position="429"/>
        <end position="456"/>
    </location>
</feature>
<name>A0A4R6ANP7_9RHOB</name>
<keyword evidence="10 12" id="KW-0238">DNA-binding</keyword>
<evidence type="ECO:0000256" key="12">
    <source>
        <dbReference type="HAMAP-Rule" id="MF_00974"/>
    </source>
</evidence>
<dbReference type="PANTHER" id="PTHR30313:SF2">
    <property type="entry name" value="DNA PRIMASE"/>
    <property type="match status" value="1"/>
</dbReference>
<dbReference type="Proteomes" id="UP000295701">
    <property type="component" value="Unassembled WGS sequence"/>
</dbReference>
<dbReference type="PROSITE" id="PS50880">
    <property type="entry name" value="TOPRIM"/>
    <property type="match status" value="1"/>
</dbReference>
<evidence type="ECO:0000256" key="9">
    <source>
        <dbReference type="ARBA" id="ARBA00022842"/>
    </source>
</evidence>
<evidence type="ECO:0000256" key="4">
    <source>
        <dbReference type="ARBA" id="ARBA00022695"/>
    </source>
</evidence>
<comment type="caution">
    <text evidence="15">The sequence shown here is derived from an EMBL/GenBank/DDBJ whole genome shotgun (WGS) entry which is preliminary data.</text>
</comment>
<keyword evidence="4 12" id="KW-0548">Nucleotidyltransferase</keyword>
<dbReference type="HAMAP" id="MF_00974">
    <property type="entry name" value="DNA_primase_DnaG"/>
    <property type="match status" value="1"/>
</dbReference>
<dbReference type="AlphaFoldDB" id="A0A4R6ANP7"/>
<dbReference type="Gene3D" id="3.90.580.10">
    <property type="entry name" value="Zinc finger, CHC2-type domain"/>
    <property type="match status" value="1"/>
</dbReference>
<comment type="catalytic activity">
    <reaction evidence="12">
        <text>ssDNA + n NTP = ssDNA/pppN(pN)n-1 hybrid + (n-1) diphosphate.</text>
        <dbReference type="EC" id="2.7.7.101"/>
    </reaction>
</comment>
<evidence type="ECO:0000313" key="15">
    <source>
        <dbReference type="EMBL" id="TDL84208.1"/>
    </source>
</evidence>
<feature type="domain" description="Toprim" evidence="14">
    <location>
        <begin position="262"/>
        <end position="344"/>
    </location>
</feature>
<feature type="compositionally biased region" description="Basic and acidic residues" evidence="13">
    <location>
        <begin position="429"/>
        <end position="438"/>
    </location>
</feature>
<dbReference type="InterPro" id="IPR036977">
    <property type="entry name" value="DNA_primase_Znf_CHC2"/>
</dbReference>
<evidence type="ECO:0000259" key="14">
    <source>
        <dbReference type="PROSITE" id="PS50880"/>
    </source>
</evidence>
<dbReference type="InterPro" id="IPR030846">
    <property type="entry name" value="DnaG_bac"/>
</dbReference>
<dbReference type="InterPro" id="IPR006295">
    <property type="entry name" value="DNA_primase_DnaG"/>
</dbReference>
<keyword evidence="2 12" id="KW-0639">Primosome</keyword>
<dbReference type="GO" id="GO:0006269">
    <property type="term" value="P:DNA replication, synthesis of primer"/>
    <property type="evidence" value="ECO:0007669"/>
    <property type="project" value="UniProtKB-UniRule"/>
</dbReference>
<comment type="domain">
    <text evidence="12">Contains an N-terminal zinc-binding domain, a central core domain that contains the primase activity, and a C-terminal DnaB-binding domain.</text>
</comment>
<dbReference type="RefSeq" id="WP_133395307.1">
    <property type="nucleotide sequence ID" value="NZ_SNAA01000001.1"/>
</dbReference>
<keyword evidence="6 12" id="KW-0479">Metal-binding</keyword>
<evidence type="ECO:0000313" key="16">
    <source>
        <dbReference type="Proteomes" id="UP000295701"/>
    </source>
</evidence>
<dbReference type="Gene3D" id="3.40.1360.10">
    <property type="match status" value="1"/>
</dbReference>
<dbReference type="PANTHER" id="PTHR30313">
    <property type="entry name" value="DNA PRIMASE"/>
    <property type="match status" value="1"/>
</dbReference>
<keyword evidence="8 12" id="KW-0862">Zinc</keyword>